<comment type="similarity">
    <text evidence="1">Belongs to the phD/YefM antitoxin family.</text>
</comment>
<comment type="caution">
    <text evidence="2">The sequence shown here is derived from an EMBL/GenBank/DDBJ whole genome shotgun (WGS) entry which is preliminary data.</text>
</comment>
<reference evidence="3" key="1">
    <citation type="submission" date="2017-04" db="EMBL/GenBank/DDBJ databases">
        <title>Function of individual gut microbiota members based on whole genome sequencing of pure cultures obtained from chicken caecum.</title>
        <authorList>
            <person name="Medvecky M."/>
            <person name="Cejkova D."/>
            <person name="Polansky O."/>
            <person name="Karasova D."/>
            <person name="Kubasova T."/>
            <person name="Cizek A."/>
            <person name="Rychlik I."/>
        </authorList>
    </citation>
    <scope>NUCLEOTIDE SEQUENCE [LARGE SCALE GENOMIC DNA]</scope>
    <source>
        <strain evidence="3">An70</strain>
    </source>
</reference>
<sequence length="95" mass="10331">MGSVSIDMHRAEKYGLADAKAHLSDLVATVERTGEACIIMRYGRPAACIAPVPEERAMPSKRAKGLLAPYADNSKRALEKSAFERMMVEKHGEAA</sequence>
<dbReference type="AlphaFoldDB" id="A0A1Y3U960"/>
<dbReference type="Proteomes" id="UP000196560">
    <property type="component" value="Unassembled WGS sequence"/>
</dbReference>
<name>A0A1Y3U960_9ACTN</name>
<protein>
    <submittedName>
        <fullName evidence="2">Uncharacterized protein</fullName>
    </submittedName>
</protein>
<dbReference type="InterPro" id="IPR036165">
    <property type="entry name" value="YefM-like_sf"/>
</dbReference>
<dbReference type="EMBL" id="NFHO01000003">
    <property type="protein sequence ID" value="OUN43728.1"/>
    <property type="molecule type" value="Genomic_DNA"/>
</dbReference>
<dbReference type="STRING" id="1118060.GCA_000311845_01259"/>
<gene>
    <name evidence="2" type="ORF">B5G21_03305</name>
</gene>
<organism evidence="2 3">
    <name type="scientific">Enorma massiliensis</name>
    <dbReference type="NCBI Taxonomy" id="1472761"/>
    <lineage>
        <taxon>Bacteria</taxon>
        <taxon>Bacillati</taxon>
        <taxon>Actinomycetota</taxon>
        <taxon>Coriobacteriia</taxon>
        <taxon>Coriobacteriales</taxon>
        <taxon>Coriobacteriaceae</taxon>
        <taxon>Enorma</taxon>
    </lineage>
</organism>
<evidence type="ECO:0000256" key="1">
    <source>
        <dbReference type="ARBA" id="ARBA00009981"/>
    </source>
</evidence>
<dbReference type="Gene3D" id="3.40.1620.10">
    <property type="entry name" value="YefM-like domain"/>
    <property type="match status" value="1"/>
</dbReference>
<keyword evidence="3" id="KW-1185">Reference proteome</keyword>
<evidence type="ECO:0000313" key="2">
    <source>
        <dbReference type="EMBL" id="OUN43728.1"/>
    </source>
</evidence>
<proteinExistence type="inferred from homology"/>
<accession>A0A1Y3U960</accession>
<dbReference type="SUPFAM" id="SSF143120">
    <property type="entry name" value="YefM-like"/>
    <property type="match status" value="1"/>
</dbReference>
<evidence type="ECO:0000313" key="3">
    <source>
        <dbReference type="Proteomes" id="UP000196560"/>
    </source>
</evidence>